<evidence type="ECO:0000256" key="7">
    <source>
        <dbReference type="PIRSR" id="PIRSR000429-1"/>
    </source>
</evidence>
<dbReference type="InterPro" id="IPR016039">
    <property type="entry name" value="Thiolase-like"/>
</dbReference>
<dbReference type="Proteomes" id="UP001183604">
    <property type="component" value="Unassembled WGS sequence"/>
</dbReference>
<dbReference type="GO" id="GO:0003985">
    <property type="term" value="F:acetyl-CoA C-acetyltransferase activity"/>
    <property type="evidence" value="ECO:0007669"/>
    <property type="project" value="UniProtKB-EC"/>
</dbReference>
<dbReference type="SUPFAM" id="SSF53901">
    <property type="entry name" value="Thiolase-like"/>
    <property type="match status" value="2"/>
</dbReference>
<dbReference type="PROSITE" id="PS00737">
    <property type="entry name" value="THIOLASE_2"/>
    <property type="match status" value="1"/>
</dbReference>
<evidence type="ECO:0000259" key="9">
    <source>
        <dbReference type="Pfam" id="PF00108"/>
    </source>
</evidence>
<organism evidence="11 13">
    <name type="scientific">Glycomyces lechevalierae</name>
    <dbReference type="NCBI Taxonomy" id="256034"/>
    <lineage>
        <taxon>Bacteria</taxon>
        <taxon>Bacillati</taxon>
        <taxon>Actinomycetota</taxon>
        <taxon>Actinomycetes</taxon>
        <taxon>Glycomycetales</taxon>
        <taxon>Glycomycetaceae</taxon>
        <taxon>Glycomyces</taxon>
    </lineage>
</organism>
<protein>
    <recommendedName>
        <fullName evidence="6">Probable acetyl-CoA acetyltransferase</fullName>
        <ecNumber evidence="2">2.3.1.9</ecNumber>
    </recommendedName>
    <alternativeName>
        <fullName evidence="5">Acetoacetyl-CoA thiolase</fullName>
    </alternativeName>
</protein>
<dbReference type="PROSITE" id="PS00099">
    <property type="entry name" value="THIOLASE_3"/>
    <property type="match status" value="1"/>
</dbReference>
<dbReference type="PANTHER" id="PTHR18919">
    <property type="entry name" value="ACETYL-COA C-ACYLTRANSFERASE"/>
    <property type="match status" value="1"/>
</dbReference>
<evidence type="ECO:0000256" key="5">
    <source>
        <dbReference type="ARBA" id="ARBA00030755"/>
    </source>
</evidence>
<evidence type="ECO:0000256" key="3">
    <source>
        <dbReference type="ARBA" id="ARBA00022679"/>
    </source>
</evidence>
<dbReference type="Pfam" id="PF00108">
    <property type="entry name" value="Thiolase_N"/>
    <property type="match status" value="1"/>
</dbReference>
<dbReference type="NCBIfam" id="TIGR01930">
    <property type="entry name" value="AcCoA-C-Actrans"/>
    <property type="match status" value="1"/>
</dbReference>
<dbReference type="InterPro" id="IPR002155">
    <property type="entry name" value="Thiolase"/>
</dbReference>
<dbReference type="Gene3D" id="3.40.47.10">
    <property type="match status" value="1"/>
</dbReference>
<evidence type="ECO:0000313" key="11">
    <source>
        <dbReference type="EMBL" id="MDA1384460.1"/>
    </source>
</evidence>
<name>A0A9X3PFQ0_9ACTN</name>
<feature type="domain" description="Thiolase C-terminal" evidence="10">
    <location>
        <begin position="267"/>
        <end position="384"/>
    </location>
</feature>
<feature type="active site" description="Proton acceptor" evidence="7">
    <location>
        <position position="344"/>
    </location>
</feature>
<sequence>MNDDNTVILASARTPIGRFNGALADIPATDLAGTAIRAALERAGVAPEQVDQVILGQVLPAGSGQNPARQAAVAAGLPMSIPSLSVNKVCLSGLTAVGLADQLLRGGAAEVIVAGGMESMSRAPHLLPGSRRGFKYGEAVLIDHLAYDGLTDAYDGISMGESTERHLKSRPITREDQDTFAAYSHQRAAKAAERLAEEITSVETRKGLVDADEGVRPDSTAAGLARLRPAFTENGTITAATASQISDGAAALVLAKKSTAIANGWAWTAEILSYATVAGPDNSLLDQPANAIAKALAMAGVKAADLDVVEMNEAFAAVVLASAETLGVDLEKVNPDGGAIALGHPIGASGARLALTLARQLGPGQYGAAGLCGGGGQGDAIVLKGA</sequence>
<evidence type="ECO:0000256" key="1">
    <source>
        <dbReference type="ARBA" id="ARBA00010982"/>
    </source>
</evidence>
<dbReference type="PROSITE" id="PS00098">
    <property type="entry name" value="THIOLASE_1"/>
    <property type="match status" value="1"/>
</dbReference>
<dbReference type="Proteomes" id="UP001145799">
    <property type="component" value="Unassembled WGS sequence"/>
</dbReference>
<evidence type="ECO:0000313" key="12">
    <source>
        <dbReference type="EMBL" id="MDR7338099.1"/>
    </source>
</evidence>
<dbReference type="Pfam" id="PF02803">
    <property type="entry name" value="Thiolase_C"/>
    <property type="match status" value="1"/>
</dbReference>
<dbReference type="InterPro" id="IPR020610">
    <property type="entry name" value="Thiolase_AS"/>
</dbReference>
<accession>A0A9X3PFQ0</accession>
<keyword evidence="3 8" id="KW-0808">Transferase</keyword>
<reference evidence="12 14" key="2">
    <citation type="submission" date="2023-07" db="EMBL/GenBank/DDBJ databases">
        <title>Sequencing the genomes of 1000 actinobacteria strains.</title>
        <authorList>
            <person name="Klenk H.-P."/>
        </authorList>
    </citation>
    <scope>NUCLEOTIDE SEQUENCE [LARGE SCALE GENOMIC DNA]</scope>
    <source>
        <strain evidence="12 14">DSM 44724</strain>
    </source>
</reference>
<evidence type="ECO:0000256" key="4">
    <source>
        <dbReference type="ARBA" id="ARBA00023315"/>
    </source>
</evidence>
<reference evidence="11" key="1">
    <citation type="submission" date="2022-12" db="EMBL/GenBank/DDBJ databases">
        <title>Gycomyces niveus sp.nov., a novel actinomycete isolated from soil in Shouguang.</title>
        <authorList>
            <person name="Yang X."/>
        </authorList>
    </citation>
    <scope>NUCLEOTIDE SEQUENCE</scope>
    <source>
        <strain evidence="11">DSM 44724</strain>
    </source>
</reference>
<proteinExistence type="inferred from homology"/>
<evidence type="ECO:0000256" key="2">
    <source>
        <dbReference type="ARBA" id="ARBA00012705"/>
    </source>
</evidence>
<evidence type="ECO:0000313" key="13">
    <source>
        <dbReference type="Proteomes" id="UP001145799"/>
    </source>
</evidence>
<gene>
    <name evidence="12" type="ORF">J2S69_001818</name>
    <name evidence="11" type="ORF">O2L01_05650</name>
</gene>
<dbReference type="RefSeq" id="WP_270120915.1">
    <property type="nucleotide sequence ID" value="NZ_BAAAOM010000007.1"/>
</dbReference>
<evidence type="ECO:0000259" key="10">
    <source>
        <dbReference type="Pfam" id="PF02803"/>
    </source>
</evidence>
<dbReference type="AlphaFoldDB" id="A0A9X3PFQ0"/>
<dbReference type="InterPro" id="IPR020615">
    <property type="entry name" value="Thiolase_acyl_enz_int_AS"/>
</dbReference>
<keyword evidence="4 8" id="KW-0012">Acyltransferase</keyword>
<evidence type="ECO:0000256" key="8">
    <source>
        <dbReference type="RuleBase" id="RU003557"/>
    </source>
</evidence>
<dbReference type="PANTHER" id="PTHR18919:SF107">
    <property type="entry name" value="ACETYL-COA ACETYLTRANSFERASE, CYTOSOLIC"/>
    <property type="match status" value="1"/>
</dbReference>
<dbReference type="PIRSF" id="PIRSF000429">
    <property type="entry name" value="Ac-CoA_Ac_transf"/>
    <property type="match status" value="1"/>
</dbReference>
<dbReference type="InterPro" id="IPR020617">
    <property type="entry name" value="Thiolase_C"/>
</dbReference>
<feature type="domain" description="Thiolase N-terminal" evidence="9">
    <location>
        <begin position="7"/>
        <end position="257"/>
    </location>
</feature>
<keyword evidence="14" id="KW-1185">Reference proteome</keyword>
<dbReference type="EMBL" id="JAPZVQ010000002">
    <property type="protein sequence ID" value="MDA1384460.1"/>
    <property type="molecule type" value="Genomic_DNA"/>
</dbReference>
<feature type="active site" description="Acyl-thioester intermediate" evidence="7">
    <location>
        <position position="90"/>
    </location>
</feature>
<evidence type="ECO:0000313" key="14">
    <source>
        <dbReference type="Proteomes" id="UP001183604"/>
    </source>
</evidence>
<dbReference type="CDD" id="cd00751">
    <property type="entry name" value="thiolase"/>
    <property type="match status" value="1"/>
</dbReference>
<dbReference type="EC" id="2.3.1.9" evidence="2"/>
<dbReference type="EMBL" id="JAVDYD010000001">
    <property type="protein sequence ID" value="MDR7338099.1"/>
    <property type="molecule type" value="Genomic_DNA"/>
</dbReference>
<dbReference type="InterPro" id="IPR020616">
    <property type="entry name" value="Thiolase_N"/>
</dbReference>
<comment type="similarity">
    <text evidence="1 8">Belongs to the thiolase-like superfamily. Thiolase family.</text>
</comment>
<dbReference type="InterPro" id="IPR020613">
    <property type="entry name" value="Thiolase_CS"/>
</dbReference>
<evidence type="ECO:0000256" key="6">
    <source>
        <dbReference type="ARBA" id="ARBA00040529"/>
    </source>
</evidence>
<comment type="caution">
    <text evidence="11">The sequence shown here is derived from an EMBL/GenBank/DDBJ whole genome shotgun (WGS) entry which is preliminary data.</text>
</comment>
<feature type="active site" description="Proton acceptor" evidence="7">
    <location>
        <position position="372"/>
    </location>
</feature>